<dbReference type="FunFam" id="3.30.390.30:FF:000001">
    <property type="entry name" value="Dihydrolipoyl dehydrogenase"/>
    <property type="match status" value="1"/>
</dbReference>
<evidence type="ECO:0000256" key="7">
    <source>
        <dbReference type="ARBA" id="ARBA00023027"/>
    </source>
</evidence>
<comment type="caution">
    <text evidence="14">The sequence shown here is derived from an EMBL/GenBank/DDBJ whole genome shotgun (WGS) entry which is preliminary data.</text>
</comment>
<evidence type="ECO:0000256" key="6">
    <source>
        <dbReference type="ARBA" id="ARBA00023002"/>
    </source>
</evidence>
<dbReference type="NCBIfam" id="TIGR01350">
    <property type="entry name" value="lipoamide_DH"/>
    <property type="match status" value="1"/>
</dbReference>
<dbReference type="PRINTS" id="PR00411">
    <property type="entry name" value="PNDRDTASEI"/>
</dbReference>
<dbReference type="GO" id="GO:0006103">
    <property type="term" value="P:2-oxoglutarate metabolic process"/>
    <property type="evidence" value="ECO:0007669"/>
    <property type="project" value="TreeGrafter"/>
</dbReference>
<dbReference type="AlphaFoldDB" id="A0A537J5Q3"/>
<evidence type="ECO:0000256" key="5">
    <source>
        <dbReference type="ARBA" id="ARBA00022827"/>
    </source>
</evidence>
<feature type="compositionally biased region" description="Basic and acidic residues" evidence="11">
    <location>
        <begin position="663"/>
        <end position="675"/>
    </location>
</feature>
<dbReference type="Gene3D" id="3.50.50.60">
    <property type="entry name" value="FAD/NAD(P)-binding domain"/>
    <property type="match status" value="2"/>
</dbReference>
<gene>
    <name evidence="14" type="primary">lpdA</name>
    <name evidence="14" type="ORF">E6H03_11275</name>
</gene>
<evidence type="ECO:0000256" key="11">
    <source>
        <dbReference type="SAM" id="MobiDB-lite"/>
    </source>
</evidence>
<dbReference type="InterPro" id="IPR004099">
    <property type="entry name" value="Pyr_nucl-diS_OxRdtase_dimer"/>
</dbReference>
<dbReference type="SUPFAM" id="SSF51905">
    <property type="entry name" value="FAD/NAD(P)-binding domain"/>
    <property type="match status" value="1"/>
</dbReference>
<organism evidence="14 15">
    <name type="scientific">Candidatus Segetimicrobium genomatis</name>
    <dbReference type="NCBI Taxonomy" id="2569760"/>
    <lineage>
        <taxon>Bacteria</taxon>
        <taxon>Bacillati</taxon>
        <taxon>Candidatus Sysuimicrobiota</taxon>
        <taxon>Candidatus Sysuimicrobiia</taxon>
        <taxon>Candidatus Sysuimicrobiales</taxon>
        <taxon>Candidatus Segetimicrobiaceae</taxon>
        <taxon>Candidatus Segetimicrobium</taxon>
    </lineage>
</organism>
<evidence type="ECO:0000256" key="10">
    <source>
        <dbReference type="RuleBase" id="RU003692"/>
    </source>
</evidence>
<feature type="compositionally biased region" description="Basic residues" evidence="11">
    <location>
        <begin position="635"/>
        <end position="648"/>
    </location>
</feature>
<dbReference type="PRINTS" id="PR00368">
    <property type="entry name" value="FADPNR"/>
</dbReference>
<dbReference type="InterPro" id="IPR012999">
    <property type="entry name" value="Pyr_OxRdtase_I_AS"/>
</dbReference>
<keyword evidence="9 10" id="KW-0676">Redox-active center</keyword>
<feature type="compositionally biased region" description="Basic and acidic residues" evidence="11">
    <location>
        <begin position="692"/>
        <end position="701"/>
    </location>
</feature>
<dbReference type="InterPro" id="IPR016156">
    <property type="entry name" value="FAD/NAD-linked_Rdtase_dimer_sf"/>
</dbReference>
<evidence type="ECO:0000313" key="14">
    <source>
        <dbReference type="EMBL" id="TMI78889.1"/>
    </source>
</evidence>
<feature type="domain" description="Pyridine nucleotide-disulphide oxidoreductase dimerisation" evidence="12">
    <location>
        <begin position="350"/>
        <end position="459"/>
    </location>
</feature>
<dbReference type="InterPro" id="IPR023753">
    <property type="entry name" value="FAD/NAD-binding_dom"/>
</dbReference>
<evidence type="ECO:0000256" key="4">
    <source>
        <dbReference type="ARBA" id="ARBA00022630"/>
    </source>
</evidence>
<evidence type="ECO:0000256" key="8">
    <source>
        <dbReference type="ARBA" id="ARBA00023157"/>
    </source>
</evidence>
<dbReference type="InterPro" id="IPR036188">
    <property type="entry name" value="FAD/NAD-bd_sf"/>
</dbReference>
<comment type="cofactor">
    <cofactor evidence="10">
        <name>FAD</name>
        <dbReference type="ChEBI" id="CHEBI:57692"/>
    </cofactor>
    <text evidence="10">Binds 1 FAD per subunit.</text>
</comment>
<evidence type="ECO:0000259" key="13">
    <source>
        <dbReference type="Pfam" id="PF07992"/>
    </source>
</evidence>
<dbReference type="SUPFAM" id="SSF55424">
    <property type="entry name" value="FAD/NAD-linked reductases, dimerisation (C-terminal) domain"/>
    <property type="match status" value="1"/>
</dbReference>
<sequence length="741" mass="77159">MTTPAAGGPYDLIIIGGGPAGYVGAIRAAQLGLRTALVEREKLGGTCVHVGCIPTKVLLHTAELLGDIRGAGEMGVQVGDVRLDYGQVRRRMDRVVTANFRGIEFLMRKNGIALFPGAGRFVTPTQVRVAATDGSEVSLEARHILVATGSRPRSLPGVVIDNDRVLDNAGALRLPEVPRAIAILGAGAVGAEFASAFAAFGSKVTLIEMMPAILPLEDEELSAVVAKELGRRGVAIRTGTSVTGVTAAGDSVRIALRTGTGEEMLEADYALVAVGRAPVVEGLGLETVGLAPGRGGIPVDGRFQTTVPSISAAGDVTGGLLLAHVAYAEATAAVEAVAGQATGALDPTLMPRATFTIPQIASVGLTERQAREQGRDVTVGRFPFIANGRARILGRAEGLVKIVADRALGEILGVHLVGPEVTELLPEAVLGKSLEATVLEIGNAVHAHPTLSEAVKEAALSALGRGVLAGGVVPKQGRVHEPEGYQNPGPRFPGQRRAGRRPARDVLLSLPRPRRGRTDVGAAAFGEGRVCHLRPGTRGSAGRRGLRPGSGARLAGPLLPIHRGGADEGHAAGGDLPHPAGQGRRSQQRRPSDARPLRACPAQDPVDQQSGRHPVPARRRDRLRGQGPGDGRGLPHGHGRRRHQRGRLSRGAELRRGAPAAGDLRRREQRIRDLGPPEEADGRGQCLGAGGRLRDAGGDRRRQPRPRGVRRGASCGGACPQRRGSDAAGGEGAASHRAQQR</sequence>
<keyword evidence="6 10" id="KW-0560">Oxidoreductase</keyword>
<keyword evidence="4 10" id="KW-0285">Flavoprotein</keyword>
<evidence type="ECO:0000256" key="2">
    <source>
        <dbReference type="ARBA" id="ARBA00016961"/>
    </source>
</evidence>
<dbReference type="PANTHER" id="PTHR22912:SF217">
    <property type="entry name" value="DIHYDROLIPOYL DEHYDROGENASE"/>
    <property type="match status" value="1"/>
</dbReference>
<dbReference type="Gene3D" id="3.30.390.30">
    <property type="match status" value="1"/>
</dbReference>
<keyword evidence="3" id="KW-0963">Cytoplasm</keyword>
<dbReference type="InterPro" id="IPR006258">
    <property type="entry name" value="Lipoamide_DH"/>
</dbReference>
<comment type="catalytic activity">
    <reaction evidence="10">
        <text>N(6)-[(R)-dihydrolipoyl]-L-lysyl-[protein] + NAD(+) = N(6)-[(R)-lipoyl]-L-lysyl-[protein] + NADH + H(+)</text>
        <dbReference type="Rhea" id="RHEA:15045"/>
        <dbReference type="Rhea" id="RHEA-COMP:10474"/>
        <dbReference type="Rhea" id="RHEA-COMP:10475"/>
        <dbReference type="ChEBI" id="CHEBI:15378"/>
        <dbReference type="ChEBI" id="CHEBI:57540"/>
        <dbReference type="ChEBI" id="CHEBI:57945"/>
        <dbReference type="ChEBI" id="CHEBI:83099"/>
        <dbReference type="ChEBI" id="CHEBI:83100"/>
        <dbReference type="EC" id="1.8.1.4"/>
    </reaction>
</comment>
<dbReference type="PROSITE" id="PS00076">
    <property type="entry name" value="PYRIDINE_REDOX_1"/>
    <property type="match status" value="1"/>
</dbReference>
<evidence type="ECO:0000256" key="1">
    <source>
        <dbReference type="ARBA" id="ARBA00007532"/>
    </source>
</evidence>
<feature type="region of interest" description="Disordered" evidence="11">
    <location>
        <begin position="477"/>
        <end position="519"/>
    </location>
</feature>
<reference evidence="14 15" key="1">
    <citation type="journal article" date="2019" name="Nat. Microbiol.">
        <title>Mediterranean grassland soil C-N compound turnover is dependent on rainfall and depth, and is mediated by genomically divergent microorganisms.</title>
        <authorList>
            <person name="Diamond S."/>
            <person name="Andeer P.F."/>
            <person name="Li Z."/>
            <person name="Crits-Christoph A."/>
            <person name="Burstein D."/>
            <person name="Anantharaman K."/>
            <person name="Lane K.R."/>
            <person name="Thomas B.C."/>
            <person name="Pan C."/>
            <person name="Northen T.R."/>
            <person name="Banfield J.F."/>
        </authorList>
    </citation>
    <scope>NUCLEOTIDE SEQUENCE [LARGE SCALE GENOMIC DNA]</scope>
    <source>
        <strain evidence="14">NP_6</strain>
    </source>
</reference>
<dbReference type="PANTHER" id="PTHR22912">
    <property type="entry name" value="DISULFIDE OXIDOREDUCTASE"/>
    <property type="match status" value="1"/>
</dbReference>
<keyword evidence="8" id="KW-1015">Disulfide bond</keyword>
<comment type="similarity">
    <text evidence="1 10">Belongs to the class-I pyridine nucleotide-disulfide oxidoreductase family.</text>
</comment>
<dbReference type="Pfam" id="PF02852">
    <property type="entry name" value="Pyr_redox_dim"/>
    <property type="match status" value="1"/>
</dbReference>
<comment type="miscellaneous">
    <text evidence="10">The active site is a redox-active disulfide bond.</text>
</comment>
<dbReference type="InterPro" id="IPR050151">
    <property type="entry name" value="Class-I_Pyr_Nuc-Dis_Oxidored"/>
</dbReference>
<dbReference type="GO" id="GO:0050660">
    <property type="term" value="F:flavin adenine dinucleotide binding"/>
    <property type="evidence" value="ECO:0007669"/>
    <property type="project" value="InterPro"/>
</dbReference>
<dbReference type="Proteomes" id="UP000318093">
    <property type="component" value="Unassembled WGS sequence"/>
</dbReference>
<evidence type="ECO:0000259" key="12">
    <source>
        <dbReference type="Pfam" id="PF02852"/>
    </source>
</evidence>
<protein>
    <recommendedName>
        <fullName evidence="2 10">Dihydrolipoyl dehydrogenase</fullName>
        <ecNumber evidence="10">1.8.1.4</ecNumber>
    </recommendedName>
</protein>
<dbReference type="EC" id="1.8.1.4" evidence="10"/>
<evidence type="ECO:0000256" key="9">
    <source>
        <dbReference type="ARBA" id="ARBA00023284"/>
    </source>
</evidence>
<evidence type="ECO:0000256" key="3">
    <source>
        <dbReference type="ARBA" id="ARBA00022490"/>
    </source>
</evidence>
<accession>A0A537J5Q3</accession>
<feature type="domain" description="FAD/NAD(P)-binding" evidence="13">
    <location>
        <begin position="10"/>
        <end position="330"/>
    </location>
</feature>
<dbReference type="Pfam" id="PF07992">
    <property type="entry name" value="Pyr_redox_2"/>
    <property type="match status" value="1"/>
</dbReference>
<feature type="region of interest" description="Disordered" evidence="11">
    <location>
        <begin position="534"/>
        <end position="741"/>
    </location>
</feature>
<dbReference type="GO" id="GO:0004148">
    <property type="term" value="F:dihydrolipoyl dehydrogenase (NADH) activity"/>
    <property type="evidence" value="ECO:0007669"/>
    <property type="project" value="UniProtKB-EC"/>
</dbReference>
<keyword evidence="7 10" id="KW-0520">NAD</keyword>
<proteinExistence type="inferred from homology"/>
<name>A0A537J5Q3_9BACT</name>
<evidence type="ECO:0000313" key="15">
    <source>
        <dbReference type="Proteomes" id="UP000318093"/>
    </source>
</evidence>
<keyword evidence="5 10" id="KW-0274">FAD</keyword>
<dbReference type="EMBL" id="VBAN01000377">
    <property type="protein sequence ID" value="TMI78889.1"/>
    <property type="molecule type" value="Genomic_DNA"/>
</dbReference>